<comment type="subcellular location">
    <subcellularLocation>
        <location evidence="1">Membrane</location>
        <topology evidence="1">Multi-pass membrane protein</topology>
    </subcellularLocation>
</comment>
<dbReference type="Proteomes" id="UP001172681">
    <property type="component" value="Unassembled WGS sequence"/>
</dbReference>
<sequence>MADSGTAAAATANKNVVFQDTETTISTDLTSSEPLPTSTGRSRDGLIRAIYVPLVILLLFLNYFLAQYDKFVLSYFQAEVIESLNLTSTQYGILSGYAVGILYAVLAIPMAYIADYTDARVWVLSGAALWWSLCVLFQGLSHNFWQILLARIGMGIGQSPVEAISISLISDLVPLNWIFVCESIFYIGVYVGEAVSGQIATAFDKTDTPWNSALKAIGIVGIVLAVITRLILREPTRKQIAVGKLSPDVSQVVGDTGDMHGTRLERGHRMFKLALKQIVSMKSFWILTLASGARQFSGNVFGWYMPSYLSSIYPTQTQLLSRYGIIVGVVGSVAVVLGGAISSLMSEHATAILCLTGIGGMASAPFVICMVFSLKLAGGDEEAGVRILYGVMSAAYLTAELWLGIFASLLALLFPARTKTFCLAIYTSTIVLIYSSAPQIIGLALRNFEPGSPAYLEKTRDILAILIPIGYWLGGAGFLLGIRRVKQDIASGRCLDDGAETSGFTGGRISTRRKLAFATFGCVLAALIIALLVTSLTVDQ</sequence>
<gene>
    <name evidence="9" type="ORF">H2204_012383</name>
</gene>
<feature type="transmembrane region" description="Helical" evidence="7">
    <location>
        <begin position="93"/>
        <end position="114"/>
    </location>
</feature>
<proteinExistence type="inferred from homology"/>
<evidence type="ECO:0000256" key="4">
    <source>
        <dbReference type="ARBA" id="ARBA00022989"/>
    </source>
</evidence>
<name>A0AA39CSB6_9EURO</name>
<feature type="transmembrane region" description="Helical" evidence="7">
    <location>
        <begin position="515"/>
        <end position="538"/>
    </location>
</feature>
<feature type="transmembrane region" description="Helical" evidence="7">
    <location>
        <begin position="325"/>
        <end position="345"/>
    </location>
</feature>
<feature type="transmembrane region" description="Helical" evidence="7">
    <location>
        <begin position="46"/>
        <end position="66"/>
    </location>
</feature>
<dbReference type="GO" id="GO:0022857">
    <property type="term" value="F:transmembrane transporter activity"/>
    <property type="evidence" value="ECO:0007669"/>
    <property type="project" value="InterPro"/>
</dbReference>
<dbReference type="InterPro" id="IPR036259">
    <property type="entry name" value="MFS_trans_sf"/>
</dbReference>
<evidence type="ECO:0000256" key="7">
    <source>
        <dbReference type="SAM" id="Phobius"/>
    </source>
</evidence>
<evidence type="ECO:0000256" key="5">
    <source>
        <dbReference type="ARBA" id="ARBA00023136"/>
    </source>
</evidence>
<feature type="transmembrane region" description="Helical" evidence="7">
    <location>
        <begin position="394"/>
        <end position="414"/>
    </location>
</feature>
<dbReference type="PROSITE" id="PS50850">
    <property type="entry name" value="MFS"/>
    <property type="match status" value="1"/>
</dbReference>
<feature type="transmembrane region" description="Helical" evidence="7">
    <location>
        <begin position="213"/>
        <end position="232"/>
    </location>
</feature>
<feature type="transmembrane region" description="Helical" evidence="7">
    <location>
        <begin position="462"/>
        <end position="482"/>
    </location>
</feature>
<evidence type="ECO:0000259" key="8">
    <source>
        <dbReference type="PROSITE" id="PS50850"/>
    </source>
</evidence>
<dbReference type="InterPro" id="IPR011701">
    <property type="entry name" value="MFS"/>
</dbReference>
<dbReference type="Pfam" id="PF07690">
    <property type="entry name" value="MFS_1"/>
    <property type="match status" value="1"/>
</dbReference>
<evidence type="ECO:0000313" key="9">
    <source>
        <dbReference type="EMBL" id="KAJ9620073.1"/>
    </source>
</evidence>
<keyword evidence="4 7" id="KW-1133">Transmembrane helix</keyword>
<feature type="domain" description="Major facilitator superfamily (MFS) profile" evidence="8">
    <location>
        <begin position="55"/>
        <end position="540"/>
    </location>
</feature>
<dbReference type="EMBL" id="JAPDRN010000127">
    <property type="protein sequence ID" value="KAJ9620073.1"/>
    <property type="molecule type" value="Genomic_DNA"/>
</dbReference>
<dbReference type="PANTHER" id="PTHR23505">
    <property type="entry name" value="SPINSTER"/>
    <property type="match status" value="1"/>
</dbReference>
<dbReference type="GO" id="GO:0016020">
    <property type="term" value="C:membrane"/>
    <property type="evidence" value="ECO:0007669"/>
    <property type="project" value="UniProtKB-SubCell"/>
</dbReference>
<dbReference type="Gene3D" id="1.20.1250.20">
    <property type="entry name" value="MFS general substrate transporter like domains"/>
    <property type="match status" value="1"/>
</dbReference>
<feature type="transmembrane region" description="Helical" evidence="7">
    <location>
        <begin position="284"/>
        <end position="305"/>
    </location>
</feature>
<evidence type="ECO:0000256" key="3">
    <source>
        <dbReference type="ARBA" id="ARBA00022692"/>
    </source>
</evidence>
<keyword evidence="10" id="KW-1185">Reference proteome</keyword>
<protein>
    <recommendedName>
        <fullName evidence="8">Major facilitator superfamily (MFS) profile domain-containing protein</fullName>
    </recommendedName>
</protein>
<dbReference type="PANTHER" id="PTHR23505:SF79">
    <property type="entry name" value="PROTEIN SPINSTER"/>
    <property type="match status" value="1"/>
</dbReference>
<feature type="transmembrane region" description="Helical" evidence="7">
    <location>
        <begin position="352"/>
        <end position="374"/>
    </location>
</feature>
<reference evidence="9" key="1">
    <citation type="submission" date="2022-10" db="EMBL/GenBank/DDBJ databases">
        <title>Culturing micro-colonial fungi from biological soil crusts in the Mojave desert and describing Neophaeococcomyces mojavensis, and introducing the new genera and species Taxawa tesnikishii.</title>
        <authorList>
            <person name="Kurbessoian T."/>
            <person name="Stajich J.E."/>
        </authorList>
    </citation>
    <scope>NUCLEOTIDE SEQUENCE</scope>
    <source>
        <strain evidence="9">TK_35</strain>
    </source>
</reference>
<evidence type="ECO:0000256" key="6">
    <source>
        <dbReference type="ARBA" id="ARBA00024338"/>
    </source>
</evidence>
<accession>A0AA39CSB6</accession>
<organism evidence="9 10">
    <name type="scientific">Knufia peltigerae</name>
    <dbReference type="NCBI Taxonomy" id="1002370"/>
    <lineage>
        <taxon>Eukaryota</taxon>
        <taxon>Fungi</taxon>
        <taxon>Dikarya</taxon>
        <taxon>Ascomycota</taxon>
        <taxon>Pezizomycotina</taxon>
        <taxon>Eurotiomycetes</taxon>
        <taxon>Chaetothyriomycetidae</taxon>
        <taxon>Chaetothyriales</taxon>
        <taxon>Trichomeriaceae</taxon>
        <taxon>Knufia</taxon>
    </lineage>
</organism>
<feature type="transmembrane region" description="Helical" evidence="7">
    <location>
        <begin position="421"/>
        <end position="442"/>
    </location>
</feature>
<comment type="caution">
    <text evidence="9">The sequence shown here is derived from an EMBL/GenBank/DDBJ whole genome shotgun (WGS) entry which is preliminary data.</text>
</comment>
<evidence type="ECO:0000256" key="2">
    <source>
        <dbReference type="ARBA" id="ARBA00022448"/>
    </source>
</evidence>
<dbReference type="SUPFAM" id="SSF103473">
    <property type="entry name" value="MFS general substrate transporter"/>
    <property type="match status" value="1"/>
</dbReference>
<comment type="similarity">
    <text evidence="6">Belongs to the major facilitator superfamily. Spinster (TC 2.A.1.49) family.</text>
</comment>
<keyword evidence="5 7" id="KW-0472">Membrane</keyword>
<keyword evidence="2" id="KW-0813">Transport</keyword>
<feature type="transmembrane region" description="Helical" evidence="7">
    <location>
        <begin position="121"/>
        <end position="140"/>
    </location>
</feature>
<evidence type="ECO:0000256" key="1">
    <source>
        <dbReference type="ARBA" id="ARBA00004141"/>
    </source>
</evidence>
<evidence type="ECO:0000313" key="10">
    <source>
        <dbReference type="Proteomes" id="UP001172681"/>
    </source>
</evidence>
<dbReference type="AlphaFoldDB" id="A0AA39CSB6"/>
<dbReference type="InterPro" id="IPR044770">
    <property type="entry name" value="MFS_spinster-like"/>
</dbReference>
<dbReference type="InterPro" id="IPR020846">
    <property type="entry name" value="MFS_dom"/>
</dbReference>
<keyword evidence="3 7" id="KW-0812">Transmembrane</keyword>